<feature type="signal peptide" evidence="2">
    <location>
        <begin position="1"/>
        <end position="23"/>
    </location>
</feature>
<dbReference type="Pfam" id="PF00497">
    <property type="entry name" value="SBP_bac_3"/>
    <property type="match status" value="1"/>
</dbReference>
<protein>
    <submittedName>
        <fullName evidence="4">Cystine ABC transporter substrate-binding protein</fullName>
    </submittedName>
</protein>
<dbReference type="SMART" id="SM00062">
    <property type="entry name" value="PBPb"/>
    <property type="match status" value="1"/>
</dbReference>
<dbReference type="AlphaFoldDB" id="A0A8J3LMV6"/>
<dbReference type="EMBL" id="BONU01000010">
    <property type="protein sequence ID" value="GIG73610.1"/>
    <property type="molecule type" value="Genomic_DNA"/>
</dbReference>
<sequence length="289" mass="30333">MSTRTPKLAAAAGSVVVALALTACGGNSKSNGNDAQAGGGCKPAHNNVKTIEQGTLTVAAYVYPPFADVKDGKLTGAEGEILTKVAEMECLKIKVVQGASSAMIPNVQSKRADTTLGSWYRTAKRAEVVRLGAPVVADRLSLVSASGVSSIQDLKGKKVGSVLGFLWNDDMKKLLGDDYKLYDSAEAEYADLKAGRIEVAVNGSSAAAYQLQKHPIDGAKIKIPGPDPAVKSTLKPGQTQFPVSKDNEDLGKAMDENVATLRKSGELKKILDKYGYVPEASEPGEPNLL</sequence>
<keyword evidence="1 2" id="KW-0732">Signal</keyword>
<organism evidence="4 5">
    <name type="scientific">Planosporangium flavigriseum</name>
    <dbReference type="NCBI Taxonomy" id="373681"/>
    <lineage>
        <taxon>Bacteria</taxon>
        <taxon>Bacillati</taxon>
        <taxon>Actinomycetota</taxon>
        <taxon>Actinomycetes</taxon>
        <taxon>Micromonosporales</taxon>
        <taxon>Micromonosporaceae</taxon>
        <taxon>Planosporangium</taxon>
    </lineage>
</organism>
<evidence type="ECO:0000313" key="4">
    <source>
        <dbReference type="EMBL" id="GIG73610.1"/>
    </source>
</evidence>
<evidence type="ECO:0000256" key="1">
    <source>
        <dbReference type="ARBA" id="ARBA00022729"/>
    </source>
</evidence>
<reference evidence="4" key="1">
    <citation type="submission" date="2021-01" db="EMBL/GenBank/DDBJ databases">
        <title>Whole genome shotgun sequence of Planosporangium flavigriseum NBRC 105377.</title>
        <authorList>
            <person name="Komaki H."/>
            <person name="Tamura T."/>
        </authorList>
    </citation>
    <scope>NUCLEOTIDE SEQUENCE</scope>
    <source>
        <strain evidence="4">NBRC 105377</strain>
    </source>
</reference>
<keyword evidence="5" id="KW-1185">Reference proteome</keyword>
<dbReference type="PANTHER" id="PTHR35936:SF17">
    <property type="entry name" value="ARGININE-BINDING EXTRACELLULAR PROTEIN ARTP"/>
    <property type="match status" value="1"/>
</dbReference>
<dbReference type="Proteomes" id="UP000653674">
    <property type="component" value="Unassembled WGS sequence"/>
</dbReference>
<dbReference type="RefSeq" id="WP_168077651.1">
    <property type="nucleotide sequence ID" value="NZ_BAAAQJ010000003.1"/>
</dbReference>
<accession>A0A8J3LMV6</accession>
<dbReference type="PANTHER" id="PTHR35936">
    <property type="entry name" value="MEMBRANE-BOUND LYTIC MUREIN TRANSGLYCOSYLASE F"/>
    <property type="match status" value="1"/>
</dbReference>
<feature type="domain" description="Solute-binding protein family 3/N-terminal" evidence="3">
    <location>
        <begin position="55"/>
        <end position="278"/>
    </location>
</feature>
<dbReference type="InterPro" id="IPR001638">
    <property type="entry name" value="Solute-binding_3/MltF_N"/>
</dbReference>
<evidence type="ECO:0000256" key="2">
    <source>
        <dbReference type="SAM" id="SignalP"/>
    </source>
</evidence>
<comment type="caution">
    <text evidence="4">The sequence shown here is derived from an EMBL/GenBank/DDBJ whole genome shotgun (WGS) entry which is preliminary data.</text>
</comment>
<dbReference type="CDD" id="cd13530">
    <property type="entry name" value="PBP2_peptides_like"/>
    <property type="match status" value="1"/>
</dbReference>
<gene>
    <name evidence="4" type="primary">fliY</name>
    <name evidence="4" type="ORF">Pfl04_20140</name>
</gene>
<name>A0A8J3LMV6_9ACTN</name>
<dbReference type="SUPFAM" id="SSF53850">
    <property type="entry name" value="Periplasmic binding protein-like II"/>
    <property type="match status" value="1"/>
</dbReference>
<feature type="chain" id="PRO_5038445917" evidence="2">
    <location>
        <begin position="24"/>
        <end position="289"/>
    </location>
</feature>
<dbReference type="PROSITE" id="PS51257">
    <property type="entry name" value="PROKAR_LIPOPROTEIN"/>
    <property type="match status" value="1"/>
</dbReference>
<dbReference type="Gene3D" id="3.40.190.10">
    <property type="entry name" value="Periplasmic binding protein-like II"/>
    <property type="match status" value="2"/>
</dbReference>
<evidence type="ECO:0000313" key="5">
    <source>
        <dbReference type="Proteomes" id="UP000653674"/>
    </source>
</evidence>
<evidence type="ECO:0000259" key="3">
    <source>
        <dbReference type="SMART" id="SM00062"/>
    </source>
</evidence>
<proteinExistence type="predicted"/>